<feature type="domain" description="CBS" evidence="3">
    <location>
        <begin position="76"/>
        <end position="131"/>
    </location>
</feature>
<sequence length="143" mass="15267">MDIAQLIAGRASSDIVTCDVDVPMREALAVLATRRIGALPVMRHGEVAGIFSERDVIYCLGQEGEASLSKPLGEVMTAPAITVEPGTSVDEALGLMTRRRIRHLPVIQNGQMCGFISIGDLVKAQVDAIATEAEAMRTYIQSA</sequence>
<dbReference type="PANTHER" id="PTHR43080">
    <property type="entry name" value="CBS DOMAIN-CONTAINING PROTEIN CBSX3, MITOCHONDRIAL"/>
    <property type="match status" value="1"/>
</dbReference>
<dbReference type="Proteomes" id="UP000284322">
    <property type="component" value="Unassembled WGS sequence"/>
</dbReference>
<keyword evidence="5" id="KW-1185">Reference proteome</keyword>
<dbReference type="PANTHER" id="PTHR43080:SF2">
    <property type="entry name" value="CBS DOMAIN-CONTAINING PROTEIN"/>
    <property type="match status" value="1"/>
</dbReference>
<evidence type="ECO:0000256" key="2">
    <source>
        <dbReference type="PROSITE-ProRule" id="PRU00703"/>
    </source>
</evidence>
<dbReference type="InterPro" id="IPR000644">
    <property type="entry name" value="CBS_dom"/>
</dbReference>
<dbReference type="Gene3D" id="3.10.580.10">
    <property type="entry name" value="CBS-domain"/>
    <property type="match status" value="1"/>
</dbReference>
<dbReference type="RefSeq" id="WP_120112095.1">
    <property type="nucleotide sequence ID" value="NZ_DATCMS010000006.1"/>
</dbReference>
<dbReference type="CDD" id="cd04623">
    <property type="entry name" value="CBS_pair_bac_euk"/>
    <property type="match status" value="1"/>
</dbReference>
<evidence type="ECO:0000259" key="3">
    <source>
        <dbReference type="PROSITE" id="PS51371"/>
    </source>
</evidence>
<dbReference type="InterPro" id="IPR046342">
    <property type="entry name" value="CBS_dom_sf"/>
</dbReference>
<organism evidence="4 5">
    <name type="scientific">Tsuneonella suprasediminis</name>
    <dbReference type="NCBI Taxonomy" id="2306996"/>
    <lineage>
        <taxon>Bacteria</taxon>
        <taxon>Pseudomonadati</taxon>
        <taxon>Pseudomonadota</taxon>
        <taxon>Alphaproteobacteria</taxon>
        <taxon>Sphingomonadales</taxon>
        <taxon>Erythrobacteraceae</taxon>
        <taxon>Tsuneonella</taxon>
    </lineage>
</organism>
<keyword evidence="1 2" id="KW-0129">CBS domain</keyword>
<dbReference type="SMART" id="SM00116">
    <property type="entry name" value="CBS"/>
    <property type="match status" value="2"/>
</dbReference>
<dbReference type="InterPro" id="IPR044725">
    <property type="entry name" value="CBSX3_CBS_dom"/>
</dbReference>
<reference evidence="4 5" key="1">
    <citation type="submission" date="2018-09" db="EMBL/GenBank/DDBJ databases">
        <title>Altererythrobacter sp.Ery1 and Ery12, the genome sequencing of novel strains in genus Alterythrobacter.</title>
        <authorList>
            <person name="Cheng H."/>
            <person name="Wu Y.-H."/>
            <person name="Fang C."/>
            <person name="Xu X.-W."/>
        </authorList>
    </citation>
    <scope>NUCLEOTIDE SEQUENCE [LARGE SCALE GENOMIC DNA]</scope>
    <source>
        <strain evidence="4 5">Ery12</strain>
    </source>
</reference>
<proteinExistence type="predicted"/>
<feature type="domain" description="CBS" evidence="3">
    <location>
        <begin position="11"/>
        <end position="67"/>
    </location>
</feature>
<accession>A0A419QXY0</accession>
<evidence type="ECO:0000313" key="5">
    <source>
        <dbReference type="Proteomes" id="UP000284322"/>
    </source>
</evidence>
<evidence type="ECO:0000313" key="4">
    <source>
        <dbReference type="EMBL" id="RJX65489.1"/>
    </source>
</evidence>
<protein>
    <submittedName>
        <fullName evidence="4">CBS domain-containing protein</fullName>
    </submittedName>
</protein>
<evidence type="ECO:0000256" key="1">
    <source>
        <dbReference type="ARBA" id="ARBA00023122"/>
    </source>
</evidence>
<name>A0A419QXY0_9SPHN</name>
<dbReference type="OrthoDB" id="9807125at2"/>
<dbReference type="PROSITE" id="PS51371">
    <property type="entry name" value="CBS"/>
    <property type="match status" value="2"/>
</dbReference>
<dbReference type="AlphaFoldDB" id="A0A419QXY0"/>
<dbReference type="EMBL" id="RAHJ01000022">
    <property type="protein sequence ID" value="RJX65489.1"/>
    <property type="molecule type" value="Genomic_DNA"/>
</dbReference>
<dbReference type="SUPFAM" id="SSF54631">
    <property type="entry name" value="CBS-domain pair"/>
    <property type="match status" value="1"/>
</dbReference>
<dbReference type="InterPro" id="IPR051257">
    <property type="entry name" value="Diverse_CBS-Domain"/>
</dbReference>
<dbReference type="Pfam" id="PF00571">
    <property type="entry name" value="CBS"/>
    <property type="match status" value="2"/>
</dbReference>
<gene>
    <name evidence="4" type="ORF">D6858_14300</name>
</gene>
<comment type="caution">
    <text evidence="4">The sequence shown here is derived from an EMBL/GenBank/DDBJ whole genome shotgun (WGS) entry which is preliminary data.</text>
</comment>